<dbReference type="PANTHER" id="PTHR37283">
    <property type="entry name" value="PH DOMAIN-CONTAINING PROTEIN YHR131C"/>
    <property type="match status" value="1"/>
</dbReference>
<gene>
    <name evidence="1" type="ORF">UCRPA7_22</name>
</gene>
<dbReference type="InterPro" id="IPR011993">
    <property type="entry name" value="PH-like_dom_sf"/>
</dbReference>
<dbReference type="HOGENOM" id="CLU_1741848_0_0_1"/>
<dbReference type="RefSeq" id="XP_007910811.1">
    <property type="nucleotide sequence ID" value="XM_007912620.1"/>
</dbReference>
<dbReference type="Proteomes" id="UP000014074">
    <property type="component" value="Unassembled WGS sequence"/>
</dbReference>
<protein>
    <submittedName>
        <fullName evidence="1">Putative ph domain-containing protein</fullName>
    </submittedName>
</protein>
<proteinExistence type="predicted"/>
<keyword evidence="2" id="KW-1185">Reference proteome</keyword>
<dbReference type="PANTHER" id="PTHR37283:SF1">
    <property type="entry name" value="PH DOMAIN-CONTAINING PROTEIN YHR131C"/>
    <property type="match status" value="1"/>
</dbReference>
<evidence type="ECO:0000313" key="1">
    <source>
        <dbReference type="EMBL" id="EOO04386.1"/>
    </source>
</evidence>
<organism evidence="1 2">
    <name type="scientific">Phaeoacremonium minimum (strain UCR-PA7)</name>
    <name type="common">Esca disease fungus</name>
    <name type="synonym">Togninia minima</name>
    <dbReference type="NCBI Taxonomy" id="1286976"/>
    <lineage>
        <taxon>Eukaryota</taxon>
        <taxon>Fungi</taxon>
        <taxon>Dikarya</taxon>
        <taxon>Ascomycota</taxon>
        <taxon>Pezizomycotina</taxon>
        <taxon>Sordariomycetes</taxon>
        <taxon>Sordariomycetidae</taxon>
        <taxon>Togniniales</taxon>
        <taxon>Togniniaceae</taxon>
        <taxon>Phaeoacremonium</taxon>
    </lineage>
</organism>
<sequence>MTLRRPSQPPPYESAVRKSLSAVAKGKAVALEEIGEDEVLPPYSCDIHVEGAFQMKMEIEDATKRAEYRNWNTVFVVLHGTALNIHKCKKDWGWGKSRSLHGPNVSPDNPPWLKKTELEKSYSLLHADVGIAADYHKCVLLDISDAIFQR</sequence>
<evidence type="ECO:0000313" key="2">
    <source>
        <dbReference type="Proteomes" id="UP000014074"/>
    </source>
</evidence>
<dbReference type="GeneID" id="19322424"/>
<dbReference type="OrthoDB" id="5865767at2759"/>
<name>R8BYC6_PHAM7</name>
<accession>R8BYC6</accession>
<dbReference type="EMBL" id="KB932776">
    <property type="protein sequence ID" value="EOO04386.1"/>
    <property type="molecule type" value="Genomic_DNA"/>
</dbReference>
<dbReference type="AlphaFoldDB" id="R8BYC6"/>
<reference evidence="2" key="1">
    <citation type="journal article" date="2013" name="Genome Announc.">
        <title>Draft genome sequence of the ascomycete Phaeoacremonium aleophilum strain UCR-PA7, a causal agent of the esca disease complex in grapevines.</title>
        <authorList>
            <person name="Blanco-Ulate B."/>
            <person name="Rolshausen P."/>
            <person name="Cantu D."/>
        </authorList>
    </citation>
    <scope>NUCLEOTIDE SEQUENCE [LARGE SCALE GENOMIC DNA]</scope>
    <source>
        <strain evidence="2">UCR-PA7</strain>
    </source>
</reference>
<dbReference type="eggNOG" id="ENOG502QUAB">
    <property type="taxonomic scope" value="Eukaryota"/>
</dbReference>
<dbReference type="SUPFAM" id="SSF50729">
    <property type="entry name" value="PH domain-like"/>
    <property type="match status" value="1"/>
</dbReference>
<dbReference type="Gene3D" id="2.30.29.30">
    <property type="entry name" value="Pleckstrin-homology domain (PH domain)/Phosphotyrosine-binding domain (PTB)"/>
    <property type="match status" value="1"/>
</dbReference>
<dbReference type="KEGG" id="tmn:UCRPA7_22"/>